<dbReference type="GO" id="GO:1990281">
    <property type="term" value="C:efflux pump complex"/>
    <property type="evidence" value="ECO:0007669"/>
    <property type="project" value="TreeGrafter"/>
</dbReference>
<dbReference type="Gene3D" id="2.40.30.170">
    <property type="match status" value="1"/>
</dbReference>
<organism evidence="2 3">
    <name type="scientific">Thermomonospora cellulosilytica</name>
    <dbReference type="NCBI Taxonomy" id="1411118"/>
    <lineage>
        <taxon>Bacteria</taxon>
        <taxon>Bacillati</taxon>
        <taxon>Actinomycetota</taxon>
        <taxon>Actinomycetes</taxon>
        <taxon>Streptosporangiales</taxon>
        <taxon>Thermomonosporaceae</taxon>
        <taxon>Thermomonospora</taxon>
    </lineage>
</organism>
<dbReference type="Gene3D" id="2.40.50.100">
    <property type="match status" value="1"/>
</dbReference>
<comment type="caution">
    <text evidence="2">The sequence shown here is derived from an EMBL/GenBank/DDBJ whole genome shotgun (WGS) entry which is preliminary data.</text>
</comment>
<protein>
    <submittedName>
        <fullName evidence="2">Multidrug efflux pump subunit AcrA (Membrane-fusion protein)</fullName>
    </submittedName>
</protein>
<proteinExistence type="predicted"/>
<dbReference type="PROSITE" id="PS51257">
    <property type="entry name" value="PROKAR_LIPOPROTEIN"/>
    <property type="match status" value="1"/>
</dbReference>
<dbReference type="Proteomes" id="UP000539313">
    <property type="component" value="Unassembled WGS sequence"/>
</dbReference>
<keyword evidence="3" id="KW-1185">Reference proteome</keyword>
<dbReference type="InterPro" id="IPR058637">
    <property type="entry name" value="YknX-like_C"/>
</dbReference>
<reference evidence="2 3" key="1">
    <citation type="submission" date="2020-08" db="EMBL/GenBank/DDBJ databases">
        <title>Sequencing the genomes of 1000 actinobacteria strains.</title>
        <authorList>
            <person name="Klenk H.-P."/>
        </authorList>
    </citation>
    <scope>NUCLEOTIDE SEQUENCE [LARGE SCALE GENOMIC DNA]</scope>
    <source>
        <strain evidence="2 3">DSM 45823</strain>
    </source>
</reference>
<dbReference type="Gene3D" id="2.40.420.20">
    <property type="match status" value="1"/>
</dbReference>
<name>A0A7W3R6K9_9ACTN</name>
<dbReference type="GO" id="GO:0015562">
    <property type="term" value="F:efflux transmembrane transporter activity"/>
    <property type="evidence" value="ECO:0007669"/>
    <property type="project" value="TreeGrafter"/>
</dbReference>
<dbReference type="Pfam" id="PF25989">
    <property type="entry name" value="YknX_C"/>
    <property type="match status" value="1"/>
</dbReference>
<sequence>MAVRRYLPLVLPCALVAVLLGSCDGGGEQPDRVRVGTVARGDVAEVVEAPGTVTPRAAATLRAPAAGTIERLHVTDGDRVREGQVLAVIDSPAARERLRQAREADADVTAGAPPAGVDLAGFQRDAEEIARRGFGTARRAARQIPDPEVRARVLADIAEAEARYATAAAAARAAVARLNAGLGSVSSAMTSITAAQRVQTGAAVRAAERTVRGLTLRAPFDGVAGLGGPAAGAGDLADRLPQQLQGQAGLGGFGGGGPTDAASVAVGAPIGADAAVVTVTDVSRLTLTAEVDETDILQIRPGVTAEAELDALPGATYPAEVTGVGVTPRESASGGVTYKVTLRLDRGADTAGRPAPWPKPGMSAVIDLRIREVADAVAVPSSAVLTSGRDSTVWVVTGGRAQRRVVRLGAQGDAVVEVTSGLRVGERIVVRGAGSVRQGQEIPDP</sequence>
<evidence type="ECO:0000313" key="2">
    <source>
        <dbReference type="EMBL" id="MBA9001455.1"/>
    </source>
</evidence>
<dbReference type="AlphaFoldDB" id="A0A7W3R6K9"/>
<dbReference type="PRINTS" id="PR01490">
    <property type="entry name" value="RTXTOXIND"/>
</dbReference>
<dbReference type="SUPFAM" id="SSF111369">
    <property type="entry name" value="HlyD-like secretion proteins"/>
    <property type="match status" value="1"/>
</dbReference>
<feature type="domain" description="YknX-like C-terminal permuted SH3-like" evidence="1">
    <location>
        <begin position="377"/>
        <end position="442"/>
    </location>
</feature>
<accession>A0A7W3R6K9</accession>
<dbReference type="PANTHER" id="PTHR30469">
    <property type="entry name" value="MULTIDRUG RESISTANCE PROTEIN MDTA"/>
    <property type="match status" value="1"/>
</dbReference>
<evidence type="ECO:0000313" key="3">
    <source>
        <dbReference type="Proteomes" id="UP000539313"/>
    </source>
</evidence>
<dbReference type="EMBL" id="JACJII010000001">
    <property type="protein sequence ID" value="MBA9001455.1"/>
    <property type="molecule type" value="Genomic_DNA"/>
</dbReference>
<gene>
    <name evidence="2" type="ORF">HNR21_000337</name>
</gene>
<dbReference type="RefSeq" id="WP_182703743.1">
    <property type="nucleotide sequence ID" value="NZ_JACJII010000001.1"/>
</dbReference>
<evidence type="ECO:0000259" key="1">
    <source>
        <dbReference type="Pfam" id="PF25989"/>
    </source>
</evidence>